<organism evidence="1 2">
    <name type="scientific">Helianthus annuus</name>
    <name type="common">Common sunflower</name>
    <dbReference type="NCBI Taxonomy" id="4232"/>
    <lineage>
        <taxon>Eukaryota</taxon>
        <taxon>Viridiplantae</taxon>
        <taxon>Streptophyta</taxon>
        <taxon>Embryophyta</taxon>
        <taxon>Tracheophyta</taxon>
        <taxon>Spermatophyta</taxon>
        <taxon>Magnoliopsida</taxon>
        <taxon>eudicotyledons</taxon>
        <taxon>Gunneridae</taxon>
        <taxon>Pentapetalae</taxon>
        <taxon>asterids</taxon>
        <taxon>campanulids</taxon>
        <taxon>Asterales</taxon>
        <taxon>Asteraceae</taxon>
        <taxon>Asteroideae</taxon>
        <taxon>Heliantheae alliance</taxon>
        <taxon>Heliantheae</taxon>
        <taxon>Helianthus</taxon>
    </lineage>
</organism>
<dbReference type="Proteomes" id="UP000215914">
    <property type="component" value="Chromosome 17"/>
</dbReference>
<gene>
    <name evidence="1" type="ORF">HannXRQ_Chr17g0552031</name>
</gene>
<sequence>MDDDGDDFSWSVRKQGLNFDPDQIILNYLFIVKVHHGGDFTDEDDFEYDGGKVIYCEQRKVP</sequence>
<dbReference type="EMBL" id="CM007906">
    <property type="protein sequence ID" value="OTF86556.1"/>
    <property type="molecule type" value="Genomic_DNA"/>
</dbReference>
<reference evidence="2" key="1">
    <citation type="journal article" date="2017" name="Nature">
        <title>The sunflower genome provides insights into oil metabolism, flowering and Asterid evolution.</title>
        <authorList>
            <person name="Badouin H."/>
            <person name="Gouzy J."/>
            <person name="Grassa C.J."/>
            <person name="Murat F."/>
            <person name="Staton S.E."/>
            <person name="Cottret L."/>
            <person name="Lelandais-Briere C."/>
            <person name="Owens G.L."/>
            <person name="Carrere S."/>
            <person name="Mayjonade B."/>
            <person name="Legrand L."/>
            <person name="Gill N."/>
            <person name="Kane N.C."/>
            <person name="Bowers J.E."/>
            <person name="Hubner S."/>
            <person name="Bellec A."/>
            <person name="Berard A."/>
            <person name="Berges H."/>
            <person name="Blanchet N."/>
            <person name="Boniface M.C."/>
            <person name="Brunel D."/>
            <person name="Catrice O."/>
            <person name="Chaidir N."/>
            <person name="Claudel C."/>
            <person name="Donnadieu C."/>
            <person name="Faraut T."/>
            <person name="Fievet G."/>
            <person name="Helmstetter N."/>
            <person name="King M."/>
            <person name="Knapp S.J."/>
            <person name="Lai Z."/>
            <person name="Le Paslier M.C."/>
            <person name="Lippi Y."/>
            <person name="Lorenzon L."/>
            <person name="Mandel J.R."/>
            <person name="Marage G."/>
            <person name="Marchand G."/>
            <person name="Marquand E."/>
            <person name="Bret-Mestries E."/>
            <person name="Morien E."/>
            <person name="Nambeesan S."/>
            <person name="Nguyen T."/>
            <person name="Pegot-Espagnet P."/>
            <person name="Pouilly N."/>
            <person name="Raftis F."/>
            <person name="Sallet E."/>
            <person name="Schiex T."/>
            <person name="Thomas J."/>
            <person name="Vandecasteele C."/>
            <person name="Vares D."/>
            <person name="Vear F."/>
            <person name="Vautrin S."/>
            <person name="Crespi M."/>
            <person name="Mangin B."/>
            <person name="Burke J.M."/>
            <person name="Salse J."/>
            <person name="Munos S."/>
            <person name="Vincourt P."/>
            <person name="Rieseberg L.H."/>
            <person name="Langlade N.B."/>
        </authorList>
    </citation>
    <scope>NUCLEOTIDE SEQUENCE [LARGE SCALE GENOMIC DNA]</scope>
    <source>
        <strain evidence="2">cv. SF193</strain>
    </source>
</reference>
<proteinExistence type="predicted"/>
<dbReference type="AlphaFoldDB" id="A0A251RQB3"/>
<name>A0A251RQB3_HELAN</name>
<evidence type="ECO:0000313" key="1">
    <source>
        <dbReference type="EMBL" id="OTF86556.1"/>
    </source>
</evidence>
<keyword evidence="2" id="KW-1185">Reference proteome</keyword>
<dbReference type="InParanoid" id="A0A251RQB3"/>
<accession>A0A251RQB3</accession>
<protein>
    <submittedName>
        <fullName evidence="1">Uncharacterized protein</fullName>
    </submittedName>
</protein>
<evidence type="ECO:0000313" key="2">
    <source>
        <dbReference type="Proteomes" id="UP000215914"/>
    </source>
</evidence>